<proteinExistence type="predicted"/>
<protein>
    <submittedName>
        <fullName evidence="2">Histidine phosphatase family protein</fullName>
    </submittedName>
</protein>
<keyword evidence="3" id="KW-1185">Reference proteome</keyword>
<name>A0A5B8LKI7_9SPHN</name>
<dbReference type="KEGG" id="spai:FPZ24_14460"/>
<dbReference type="Proteomes" id="UP000315673">
    <property type="component" value="Chromosome"/>
</dbReference>
<dbReference type="SUPFAM" id="SSF53254">
    <property type="entry name" value="Phosphoglycerate mutase-like"/>
    <property type="match status" value="1"/>
</dbReference>
<evidence type="ECO:0000313" key="3">
    <source>
        <dbReference type="Proteomes" id="UP000315673"/>
    </source>
</evidence>
<dbReference type="PANTHER" id="PTHR47623">
    <property type="entry name" value="OS09G0287300 PROTEIN"/>
    <property type="match status" value="1"/>
</dbReference>
<evidence type="ECO:0000313" key="2">
    <source>
        <dbReference type="EMBL" id="QDZ08526.1"/>
    </source>
</evidence>
<dbReference type="InterPro" id="IPR029033">
    <property type="entry name" value="His_PPase_superfam"/>
</dbReference>
<dbReference type="EMBL" id="CP042306">
    <property type="protein sequence ID" value="QDZ08526.1"/>
    <property type="molecule type" value="Genomic_DNA"/>
</dbReference>
<evidence type="ECO:0000256" key="1">
    <source>
        <dbReference type="PIRSR" id="PIRSR613078-2"/>
    </source>
</evidence>
<feature type="binding site" evidence="1">
    <location>
        <position position="58"/>
    </location>
    <ligand>
        <name>substrate</name>
    </ligand>
</feature>
<dbReference type="OrthoDB" id="9810154at2"/>
<organism evidence="2 3">
    <name type="scientific">Sphingomonas panacisoli</name>
    <dbReference type="NCBI Taxonomy" id="1813879"/>
    <lineage>
        <taxon>Bacteria</taxon>
        <taxon>Pseudomonadati</taxon>
        <taxon>Pseudomonadota</taxon>
        <taxon>Alphaproteobacteria</taxon>
        <taxon>Sphingomonadales</taxon>
        <taxon>Sphingomonadaceae</taxon>
        <taxon>Sphingomonas</taxon>
    </lineage>
</organism>
<dbReference type="CDD" id="cd07040">
    <property type="entry name" value="HP"/>
    <property type="match status" value="1"/>
</dbReference>
<dbReference type="Gene3D" id="3.40.50.1240">
    <property type="entry name" value="Phosphoglycerate mutase-like"/>
    <property type="match status" value="1"/>
</dbReference>
<gene>
    <name evidence="2" type="ORF">FPZ24_14460</name>
</gene>
<dbReference type="SMART" id="SM00855">
    <property type="entry name" value="PGAM"/>
    <property type="match status" value="1"/>
</dbReference>
<sequence length="180" mass="19684">MKTLILLRHAKSGWDDHGARDFDRRLNPKGERAARTMGQHMRDRGLSWDHAIASPAARVVETLEQVSAGYGRTIEPEWDRRAYLASASMLLDLIHAAPAEADTLLMSGHNPGLEELVLMLVPDRAGDGLRDEVETKFPTASLAVMTCDGENWGAIIAGKCSLTVFTRPRDLDPGLGPDAD</sequence>
<dbReference type="PANTHER" id="PTHR47623:SF1">
    <property type="entry name" value="OS09G0287300 PROTEIN"/>
    <property type="match status" value="1"/>
</dbReference>
<accession>A0A5B8LKI7</accession>
<dbReference type="Pfam" id="PF00300">
    <property type="entry name" value="His_Phos_1"/>
    <property type="match status" value="1"/>
</dbReference>
<dbReference type="InterPro" id="IPR013078">
    <property type="entry name" value="His_Pase_superF_clade-1"/>
</dbReference>
<dbReference type="RefSeq" id="WP_146573140.1">
    <property type="nucleotide sequence ID" value="NZ_CP042306.1"/>
</dbReference>
<reference evidence="2 3" key="1">
    <citation type="submission" date="2019-07" db="EMBL/GenBank/DDBJ databases">
        <title>Full genome sequence of Sphingomonas sp. 4R-6-7(HKS19).</title>
        <authorList>
            <person name="Im W.-T."/>
        </authorList>
    </citation>
    <scope>NUCLEOTIDE SEQUENCE [LARGE SCALE GENOMIC DNA]</scope>
    <source>
        <strain evidence="2 3">HKS19</strain>
    </source>
</reference>
<dbReference type="AlphaFoldDB" id="A0A5B8LKI7"/>